<dbReference type="InterPro" id="IPR050678">
    <property type="entry name" value="DNA_Partitioning_ATPase"/>
</dbReference>
<gene>
    <name evidence="3" type="ORF">SAMN04488051_103422</name>
</gene>
<dbReference type="PIRSF" id="PIRSF009320">
    <property type="entry name" value="Nuc_binding_HP_1000"/>
    <property type="match status" value="1"/>
</dbReference>
<dbReference type="FunFam" id="3.40.50.300:FF:000285">
    <property type="entry name" value="Sporulation initiation inhibitor Soj"/>
    <property type="match status" value="1"/>
</dbReference>
<dbReference type="PANTHER" id="PTHR13696:SF69">
    <property type="entry name" value="PLASMID PARTITIONING PROTEIN-RELATED"/>
    <property type="match status" value="1"/>
</dbReference>
<comment type="similarity">
    <text evidence="1">To B.subtilis soj.</text>
</comment>
<reference evidence="3 4" key="1">
    <citation type="submission" date="2016-10" db="EMBL/GenBank/DDBJ databases">
        <authorList>
            <person name="de Groot N.N."/>
        </authorList>
    </citation>
    <scope>NUCLEOTIDE SEQUENCE [LARGE SCALE GENOMIC DNA]</scope>
    <source>
        <strain evidence="3 4">CGMCC 1.3430</strain>
    </source>
</reference>
<evidence type="ECO:0000259" key="2">
    <source>
        <dbReference type="Pfam" id="PF13614"/>
    </source>
</evidence>
<sequence length="262" mass="28975">MVVWTIANQKGGVGKTTTTVTLGALLAERGQRVLLVDIDPHASMTYYFGIDAEELEVSVYDIFMRGKDITREEILQSLCPSGVDNLDILPSSMALATLDRSLGNKNGMGLILRKGLSKLSKDYDYILLDCPPVMGVLMVNALAASDRVLIPVQTEFLAIKGLERMIATMGLMRQSQQKDYSFTIIPTMYDKRTKASLEAYKELKAKYQDKVWSAVVPVDTKFRDASLAQTPPPVFAPRSRGVFAYNTLLSYLLQLPAESGHV</sequence>
<dbReference type="InterPro" id="IPR027417">
    <property type="entry name" value="P-loop_NTPase"/>
</dbReference>
<dbReference type="EMBL" id="FNRM01000003">
    <property type="protein sequence ID" value="SEA49056.1"/>
    <property type="molecule type" value="Genomic_DNA"/>
</dbReference>
<dbReference type="InterPro" id="IPR025669">
    <property type="entry name" value="AAA_dom"/>
</dbReference>
<evidence type="ECO:0000313" key="4">
    <source>
        <dbReference type="Proteomes" id="UP000198773"/>
    </source>
</evidence>
<feature type="domain" description="AAA" evidence="2">
    <location>
        <begin position="4"/>
        <end position="178"/>
    </location>
</feature>
<dbReference type="Proteomes" id="UP000198773">
    <property type="component" value="Unassembled WGS sequence"/>
</dbReference>
<evidence type="ECO:0000313" key="3">
    <source>
        <dbReference type="EMBL" id="SEA49056.1"/>
    </source>
</evidence>
<evidence type="ECO:0000256" key="1">
    <source>
        <dbReference type="ARBA" id="ARBA00060876"/>
    </source>
</evidence>
<proteinExistence type="predicted"/>
<dbReference type="STRING" id="152573.SAMN04488051_103422"/>
<organism evidence="3 4">
    <name type="scientific">Alkalimonas amylolytica</name>
    <dbReference type="NCBI Taxonomy" id="152573"/>
    <lineage>
        <taxon>Bacteria</taxon>
        <taxon>Pseudomonadati</taxon>
        <taxon>Pseudomonadota</taxon>
        <taxon>Gammaproteobacteria</taxon>
        <taxon>Alkalimonas</taxon>
    </lineage>
</organism>
<dbReference type="RefSeq" id="WP_091341802.1">
    <property type="nucleotide sequence ID" value="NZ_FNRM01000003.1"/>
</dbReference>
<dbReference type="CDD" id="cd02042">
    <property type="entry name" value="ParAB_family"/>
    <property type="match status" value="1"/>
</dbReference>
<dbReference type="Gene3D" id="3.40.50.300">
    <property type="entry name" value="P-loop containing nucleotide triphosphate hydrolases"/>
    <property type="match status" value="1"/>
</dbReference>
<dbReference type="SUPFAM" id="SSF52540">
    <property type="entry name" value="P-loop containing nucleoside triphosphate hydrolases"/>
    <property type="match status" value="1"/>
</dbReference>
<keyword evidence="4" id="KW-1185">Reference proteome</keyword>
<protein>
    <submittedName>
        <fullName evidence="3">Chromosome partitioning protein</fullName>
    </submittedName>
</protein>
<dbReference type="OrthoDB" id="9815116at2"/>
<dbReference type="Pfam" id="PF13614">
    <property type="entry name" value="AAA_31"/>
    <property type="match status" value="1"/>
</dbReference>
<dbReference type="PANTHER" id="PTHR13696">
    <property type="entry name" value="P-LOOP CONTAINING NUCLEOSIDE TRIPHOSPHATE HYDROLASE"/>
    <property type="match status" value="1"/>
</dbReference>
<name>A0A1H4BLS0_ALKAM</name>
<accession>A0A1H4BLS0</accession>
<dbReference type="AlphaFoldDB" id="A0A1H4BLS0"/>